<dbReference type="SUPFAM" id="SSF143744">
    <property type="entry name" value="GlcG-like"/>
    <property type="match status" value="1"/>
</dbReference>
<evidence type="ECO:0000313" key="2">
    <source>
        <dbReference type="Proteomes" id="UP000093267"/>
    </source>
</evidence>
<dbReference type="Pfam" id="PF03928">
    <property type="entry name" value="HbpS-like"/>
    <property type="match status" value="1"/>
</dbReference>
<dbReference type="AlphaFoldDB" id="A0A1B2IXC5"/>
<keyword evidence="2" id="KW-1185">Reference proteome</keyword>
<protein>
    <submittedName>
        <fullName evidence="1">Uncharacterized protein</fullName>
    </submittedName>
</protein>
<dbReference type="InterPro" id="IPR005624">
    <property type="entry name" value="PduO/GlcC-like"/>
</dbReference>
<evidence type="ECO:0000313" key="1">
    <source>
        <dbReference type="EMBL" id="ANZ66682.1"/>
    </source>
</evidence>
<dbReference type="InterPro" id="IPR038084">
    <property type="entry name" value="PduO/GlcC-like_sf"/>
</dbReference>
<sequence>MKMPTMAEVVAEEATLQFTKFDNQTALTIGNQLVALAQERHAAVTIDITRCRQQLFHAALPGTAIDNDEWLKRKINVVYQFGVSSLHKQLEMTAQGRSIEEASLVNKYQFAAAGGCFPVVLKDTGLIGTIAVSGMASEEDHQLIVDELTAFLTPIK</sequence>
<dbReference type="PANTHER" id="PTHR28255:SF1">
    <property type="entry name" value="UPF0303 PROTEIN YBR137W"/>
    <property type="match status" value="1"/>
</dbReference>
<dbReference type="NCBIfam" id="NF002696">
    <property type="entry name" value="PRK02487.1-5"/>
    <property type="match status" value="1"/>
</dbReference>
<dbReference type="RefSeq" id="WP_065902005.1">
    <property type="nucleotide sequence ID" value="NZ_CP014912.1"/>
</dbReference>
<dbReference type="PANTHER" id="PTHR28255">
    <property type="match status" value="1"/>
</dbReference>
<dbReference type="STRING" id="240427.AYR62_14725"/>
<reference evidence="1 2" key="1">
    <citation type="submission" date="2016-03" db="EMBL/GenBank/DDBJ databases">
        <title>Pediococcus and Lactobacillus from brewery environment - whole genome sequencing and assembly.</title>
        <authorList>
            <person name="Behr J."/>
            <person name="Geissler A.J."/>
            <person name="Vogel R.F."/>
        </authorList>
    </citation>
    <scope>NUCLEOTIDE SEQUENCE [LARGE SCALE GENOMIC DNA]</scope>
    <source>
        <strain evidence="1 2">TMW 1.1995</strain>
    </source>
</reference>
<dbReference type="EMBL" id="CP014924">
    <property type="protein sequence ID" value="ANZ66682.1"/>
    <property type="molecule type" value="Genomic_DNA"/>
</dbReference>
<dbReference type="Proteomes" id="UP000093267">
    <property type="component" value="Chromosome"/>
</dbReference>
<accession>A0A1B2IXC5</accession>
<dbReference type="OrthoDB" id="9815315at2"/>
<gene>
    <name evidence="1" type="ORF">AYR63_05715</name>
</gene>
<dbReference type="InterPro" id="IPR010371">
    <property type="entry name" value="YBR137W-like"/>
</dbReference>
<dbReference type="PIRSF" id="PIRSF008757">
    <property type="entry name" value="UCP008757"/>
    <property type="match status" value="1"/>
</dbReference>
<name>A0A1B2IXC5_9LACO</name>
<organism evidence="1 2">
    <name type="scientific">Secundilactobacillus paracollinoides</name>
    <dbReference type="NCBI Taxonomy" id="240427"/>
    <lineage>
        <taxon>Bacteria</taxon>
        <taxon>Bacillati</taxon>
        <taxon>Bacillota</taxon>
        <taxon>Bacilli</taxon>
        <taxon>Lactobacillales</taxon>
        <taxon>Lactobacillaceae</taxon>
        <taxon>Secundilactobacillus</taxon>
    </lineage>
</organism>
<proteinExistence type="predicted"/>
<dbReference type="Gene3D" id="3.30.450.150">
    <property type="entry name" value="Haem-degrading domain"/>
    <property type="match status" value="1"/>
</dbReference>